<protein>
    <submittedName>
        <fullName evidence="1">Uncharacterized protein</fullName>
    </submittedName>
</protein>
<proteinExistence type="predicted"/>
<gene>
    <name evidence="1" type="ORF">MARPO_0029s0074</name>
</gene>
<dbReference type="AlphaFoldDB" id="A0A2R6X8Y0"/>
<dbReference type="PANTHER" id="PTHR37067">
    <property type="entry name" value="PX DOMAIN-CONTAINING PROTEIN"/>
    <property type="match status" value="1"/>
</dbReference>
<dbReference type="OrthoDB" id="163783at2759"/>
<organism evidence="1 2">
    <name type="scientific">Marchantia polymorpha</name>
    <name type="common">Common liverwort</name>
    <name type="synonym">Marchantia aquatica</name>
    <dbReference type="NCBI Taxonomy" id="3197"/>
    <lineage>
        <taxon>Eukaryota</taxon>
        <taxon>Viridiplantae</taxon>
        <taxon>Streptophyta</taxon>
        <taxon>Embryophyta</taxon>
        <taxon>Marchantiophyta</taxon>
        <taxon>Marchantiopsida</taxon>
        <taxon>Marchantiidae</taxon>
        <taxon>Marchantiales</taxon>
        <taxon>Marchantiaceae</taxon>
        <taxon>Marchantia</taxon>
    </lineage>
</organism>
<evidence type="ECO:0000313" key="1">
    <source>
        <dbReference type="EMBL" id="PTQ42544.1"/>
    </source>
</evidence>
<accession>A0A2R6X8Y0</accession>
<name>A0A2R6X8Y0_MARPO</name>
<dbReference type="EMBL" id="KZ772701">
    <property type="protein sequence ID" value="PTQ42544.1"/>
    <property type="molecule type" value="Genomic_DNA"/>
</dbReference>
<keyword evidence="2" id="KW-1185">Reference proteome</keyword>
<evidence type="ECO:0000313" key="2">
    <source>
        <dbReference type="Proteomes" id="UP000244005"/>
    </source>
</evidence>
<sequence>MSSRTLVTTVAKSKRAQTPFILSHELKYGLKIVTRHVHTRAVESVRCLFCVYHGREEIVGQKRQRQKTVNCKTWEVFRSDAYVKHHVQQHPTAWKLYDAADADDKKQFFLDKMEHKNTLHAHLGNASTPLTFSFDAAIIDDIILSAFFDEDEIDSSSYRRAVKLFQKVVDRESDGAYHYTSTINRAMQFQLTARFLAIGMSFRQIERAVDATREVANVAKLGTLNEMLGWRLCPYPRQRRACRCSATFCKQQAGTTD</sequence>
<reference evidence="2" key="1">
    <citation type="journal article" date="2017" name="Cell">
        <title>Insights into land plant evolution garnered from the Marchantia polymorpha genome.</title>
        <authorList>
            <person name="Bowman J.L."/>
            <person name="Kohchi T."/>
            <person name="Yamato K.T."/>
            <person name="Jenkins J."/>
            <person name="Shu S."/>
            <person name="Ishizaki K."/>
            <person name="Yamaoka S."/>
            <person name="Nishihama R."/>
            <person name="Nakamura Y."/>
            <person name="Berger F."/>
            <person name="Adam C."/>
            <person name="Aki S.S."/>
            <person name="Althoff F."/>
            <person name="Araki T."/>
            <person name="Arteaga-Vazquez M.A."/>
            <person name="Balasubrmanian S."/>
            <person name="Barry K."/>
            <person name="Bauer D."/>
            <person name="Boehm C.R."/>
            <person name="Briginshaw L."/>
            <person name="Caballero-Perez J."/>
            <person name="Catarino B."/>
            <person name="Chen F."/>
            <person name="Chiyoda S."/>
            <person name="Chovatia M."/>
            <person name="Davies K.M."/>
            <person name="Delmans M."/>
            <person name="Demura T."/>
            <person name="Dierschke T."/>
            <person name="Dolan L."/>
            <person name="Dorantes-Acosta A.E."/>
            <person name="Eklund D.M."/>
            <person name="Florent S.N."/>
            <person name="Flores-Sandoval E."/>
            <person name="Fujiyama A."/>
            <person name="Fukuzawa H."/>
            <person name="Galik B."/>
            <person name="Grimanelli D."/>
            <person name="Grimwood J."/>
            <person name="Grossniklaus U."/>
            <person name="Hamada T."/>
            <person name="Haseloff J."/>
            <person name="Hetherington A.J."/>
            <person name="Higo A."/>
            <person name="Hirakawa Y."/>
            <person name="Hundley H.N."/>
            <person name="Ikeda Y."/>
            <person name="Inoue K."/>
            <person name="Inoue S.I."/>
            <person name="Ishida S."/>
            <person name="Jia Q."/>
            <person name="Kakita M."/>
            <person name="Kanazawa T."/>
            <person name="Kawai Y."/>
            <person name="Kawashima T."/>
            <person name="Kennedy M."/>
            <person name="Kinose K."/>
            <person name="Kinoshita T."/>
            <person name="Kohara Y."/>
            <person name="Koide E."/>
            <person name="Komatsu K."/>
            <person name="Kopischke S."/>
            <person name="Kubo M."/>
            <person name="Kyozuka J."/>
            <person name="Lagercrantz U."/>
            <person name="Lin S.S."/>
            <person name="Lindquist E."/>
            <person name="Lipzen A.M."/>
            <person name="Lu C.W."/>
            <person name="De Luna E."/>
            <person name="Martienssen R.A."/>
            <person name="Minamino N."/>
            <person name="Mizutani M."/>
            <person name="Mizutani M."/>
            <person name="Mochizuki N."/>
            <person name="Monte I."/>
            <person name="Mosher R."/>
            <person name="Nagasaki H."/>
            <person name="Nakagami H."/>
            <person name="Naramoto S."/>
            <person name="Nishitani K."/>
            <person name="Ohtani M."/>
            <person name="Okamoto T."/>
            <person name="Okumura M."/>
            <person name="Phillips J."/>
            <person name="Pollak B."/>
            <person name="Reinders A."/>
            <person name="Rovekamp M."/>
            <person name="Sano R."/>
            <person name="Sawa S."/>
            <person name="Schmid M.W."/>
            <person name="Shirakawa M."/>
            <person name="Solano R."/>
            <person name="Spunde A."/>
            <person name="Suetsugu N."/>
            <person name="Sugano S."/>
            <person name="Sugiyama A."/>
            <person name="Sun R."/>
            <person name="Suzuki Y."/>
            <person name="Takenaka M."/>
            <person name="Takezawa D."/>
            <person name="Tomogane H."/>
            <person name="Tsuzuki M."/>
            <person name="Ueda T."/>
            <person name="Umeda M."/>
            <person name="Ward J.M."/>
            <person name="Watanabe Y."/>
            <person name="Yazaki K."/>
            <person name="Yokoyama R."/>
            <person name="Yoshitake Y."/>
            <person name="Yotsui I."/>
            <person name="Zachgo S."/>
            <person name="Schmutz J."/>
        </authorList>
    </citation>
    <scope>NUCLEOTIDE SEQUENCE [LARGE SCALE GENOMIC DNA]</scope>
    <source>
        <strain evidence="2">Tak-1</strain>
    </source>
</reference>
<dbReference type="PANTHER" id="PTHR37067:SF3">
    <property type="entry name" value="PX DOMAIN-CONTAINING PROTEIN"/>
    <property type="match status" value="1"/>
</dbReference>
<dbReference type="Proteomes" id="UP000244005">
    <property type="component" value="Unassembled WGS sequence"/>
</dbReference>